<accession>A5BVG5</accession>
<evidence type="ECO:0000256" key="1">
    <source>
        <dbReference type="SAM" id="MobiDB-lite"/>
    </source>
</evidence>
<reference evidence="2" key="1">
    <citation type="journal article" date="2007" name="PLoS ONE">
        <title>The first genome sequence of an elite grapevine cultivar (Pinot noir Vitis vinifera L.): coping with a highly heterozygous genome.</title>
        <authorList>
            <person name="Velasco R."/>
            <person name="Zharkikh A."/>
            <person name="Troggio M."/>
            <person name="Cartwright D.A."/>
            <person name="Cestaro A."/>
            <person name="Pruss D."/>
            <person name="Pindo M."/>
            <person name="FitzGerald L.M."/>
            <person name="Vezzulli S."/>
            <person name="Reid J."/>
            <person name="Malacarne G."/>
            <person name="Iliev D."/>
            <person name="Coppola G."/>
            <person name="Wardell B."/>
            <person name="Micheletti D."/>
            <person name="Macalma T."/>
            <person name="Facci M."/>
            <person name="Mitchell J.T."/>
            <person name="Perazzolli M."/>
            <person name="Eldredge G."/>
            <person name="Gatto P."/>
            <person name="Oyzerski R."/>
            <person name="Moretto M."/>
            <person name="Gutin N."/>
            <person name="Stefanini M."/>
            <person name="Chen Y."/>
            <person name="Segala C."/>
            <person name="Davenport C."/>
            <person name="Dematte L."/>
            <person name="Mraz A."/>
            <person name="Battilana J."/>
            <person name="Stormo K."/>
            <person name="Costa F."/>
            <person name="Tao Q."/>
            <person name="Si-Ammour A."/>
            <person name="Harkins T."/>
            <person name="Lackey A."/>
            <person name="Perbost C."/>
            <person name="Taillon B."/>
            <person name="Stella A."/>
            <person name="Solovyev V."/>
            <person name="Fawcett J.A."/>
            <person name="Sterck L."/>
            <person name="Vandepoele K."/>
            <person name="Grando S.M."/>
            <person name="Toppo S."/>
            <person name="Moser C."/>
            <person name="Lanchbury J."/>
            <person name="Bogden R."/>
            <person name="Skolnick M."/>
            <person name="Sgaramella V."/>
            <person name="Bhatnagar S.K."/>
            <person name="Fontana P."/>
            <person name="Gutin A."/>
            <person name="Van de Peer Y."/>
            <person name="Salamini F."/>
            <person name="Viola R."/>
        </authorList>
    </citation>
    <scope>NUCLEOTIDE SEQUENCE</scope>
</reference>
<proteinExistence type="predicted"/>
<gene>
    <name evidence="2" type="ORF">VITISV_042867</name>
</gene>
<evidence type="ECO:0000313" key="2">
    <source>
        <dbReference type="EMBL" id="CAN61832.1"/>
    </source>
</evidence>
<feature type="compositionally biased region" description="Basic and acidic residues" evidence="1">
    <location>
        <begin position="82"/>
        <end position="106"/>
    </location>
</feature>
<sequence>MSRVARGRLRVQGRRSHAAIFREDPTLMPWYSHETTKSALLSTNSNISFLHHFETSPPDGDADEVSFAAMTTTPDFLGSPSSRDEKMDAYHGRISRAEEDNKTEHK</sequence>
<dbReference type="EMBL" id="AM472617">
    <property type="protein sequence ID" value="CAN61832.1"/>
    <property type="molecule type" value="Genomic_DNA"/>
</dbReference>
<dbReference type="AlphaFoldDB" id="A5BVG5"/>
<feature type="region of interest" description="Disordered" evidence="1">
    <location>
        <begin position="72"/>
        <end position="106"/>
    </location>
</feature>
<organism evidence="2">
    <name type="scientific">Vitis vinifera</name>
    <name type="common">Grape</name>
    <dbReference type="NCBI Taxonomy" id="29760"/>
    <lineage>
        <taxon>Eukaryota</taxon>
        <taxon>Viridiplantae</taxon>
        <taxon>Streptophyta</taxon>
        <taxon>Embryophyta</taxon>
        <taxon>Tracheophyta</taxon>
        <taxon>Spermatophyta</taxon>
        <taxon>Magnoliopsida</taxon>
        <taxon>eudicotyledons</taxon>
        <taxon>Gunneridae</taxon>
        <taxon>Pentapetalae</taxon>
        <taxon>rosids</taxon>
        <taxon>Vitales</taxon>
        <taxon>Vitaceae</taxon>
        <taxon>Viteae</taxon>
        <taxon>Vitis</taxon>
    </lineage>
</organism>
<name>A5BVG5_VITVI</name>
<protein>
    <submittedName>
        <fullName evidence="2">Uncharacterized protein</fullName>
    </submittedName>
</protein>